<dbReference type="Pfam" id="PF05164">
    <property type="entry name" value="ZapA"/>
    <property type="match status" value="1"/>
</dbReference>
<comment type="caution">
    <text evidence="11">The sequence shown here is derived from an EMBL/GenBank/DDBJ whole genome shotgun (WGS) entry which is preliminary data.</text>
</comment>
<dbReference type="GO" id="GO:0000921">
    <property type="term" value="P:septin ring assembly"/>
    <property type="evidence" value="ECO:0007669"/>
    <property type="project" value="TreeGrafter"/>
</dbReference>
<evidence type="ECO:0000256" key="3">
    <source>
        <dbReference type="ARBA" id="ARBA00022490"/>
    </source>
</evidence>
<evidence type="ECO:0000313" key="12">
    <source>
        <dbReference type="Proteomes" id="UP000003577"/>
    </source>
</evidence>
<dbReference type="AlphaFoldDB" id="A5KLD3"/>
<dbReference type="GO" id="GO:0032153">
    <property type="term" value="C:cell division site"/>
    <property type="evidence" value="ECO:0007669"/>
    <property type="project" value="TreeGrafter"/>
</dbReference>
<protein>
    <recommendedName>
        <fullName evidence="2">Cell division protein ZapA</fullName>
    </recommendedName>
    <alternativeName>
        <fullName evidence="9">Z ring-associated protein ZapA</fullName>
    </alternativeName>
</protein>
<sequence>MNFKKREEEAMSSAKHFTEVLIGGKVYTLSGFEGEEYLQKVSSYLNHKITECTNSEGYRKQSADTRNVLLALNIADDYFKAKKQGDSLESDIELKDKEMYDLKHELISAQIKLENAEKELAKLKEENNDLQMQIVKLETEMKNRRR</sequence>
<dbReference type="SUPFAM" id="SSF102829">
    <property type="entry name" value="Cell division protein ZapA-like"/>
    <property type="match status" value="1"/>
</dbReference>
<dbReference type="GO" id="GO:0043093">
    <property type="term" value="P:FtsZ-dependent cytokinesis"/>
    <property type="evidence" value="ECO:0007669"/>
    <property type="project" value="TreeGrafter"/>
</dbReference>
<dbReference type="GO" id="GO:0005829">
    <property type="term" value="C:cytosol"/>
    <property type="evidence" value="ECO:0007669"/>
    <property type="project" value="TreeGrafter"/>
</dbReference>
<evidence type="ECO:0000256" key="2">
    <source>
        <dbReference type="ARBA" id="ARBA00015195"/>
    </source>
</evidence>
<reference evidence="11 12" key="1">
    <citation type="submission" date="2007-03" db="EMBL/GenBank/DDBJ databases">
        <authorList>
            <person name="Fulton L."/>
            <person name="Clifton S."/>
            <person name="Fulton B."/>
            <person name="Xu J."/>
            <person name="Minx P."/>
            <person name="Pepin K.H."/>
            <person name="Johnson M."/>
            <person name="Thiruvilangam P."/>
            <person name="Bhonagiri V."/>
            <person name="Nash W.E."/>
            <person name="Mardis E.R."/>
            <person name="Wilson R.K."/>
        </authorList>
    </citation>
    <scope>NUCLEOTIDE SEQUENCE [LARGE SCALE GENOMIC DNA]</scope>
    <source>
        <strain evidence="11 12">ATCC 27756</strain>
    </source>
</reference>
<keyword evidence="5" id="KW-0717">Septation</keyword>
<feature type="coiled-coil region" evidence="10">
    <location>
        <begin position="99"/>
        <end position="140"/>
    </location>
</feature>
<accession>A5KLD3</accession>
<keyword evidence="6" id="KW-0131">Cell cycle</keyword>
<evidence type="ECO:0000256" key="9">
    <source>
        <dbReference type="ARBA" id="ARBA00033158"/>
    </source>
</evidence>
<dbReference type="PANTHER" id="PTHR34981:SF1">
    <property type="entry name" value="CELL DIVISION PROTEIN ZAPA"/>
    <property type="match status" value="1"/>
</dbReference>
<evidence type="ECO:0000256" key="7">
    <source>
        <dbReference type="ARBA" id="ARBA00024910"/>
    </source>
</evidence>
<gene>
    <name evidence="11" type="ORF">RUMTOR_01037</name>
</gene>
<evidence type="ECO:0000256" key="6">
    <source>
        <dbReference type="ARBA" id="ARBA00023306"/>
    </source>
</evidence>
<dbReference type="HOGENOM" id="CLU_116623_1_0_9"/>
<dbReference type="GO" id="GO:0000917">
    <property type="term" value="P:division septum assembly"/>
    <property type="evidence" value="ECO:0007669"/>
    <property type="project" value="UniProtKB-KW"/>
</dbReference>
<dbReference type="Proteomes" id="UP000003577">
    <property type="component" value="Unassembled WGS sequence"/>
</dbReference>
<dbReference type="InterPro" id="IPR053712">
    <property type="entry name" value="Bac_CellDiv_Activator"/>
</dbReference>
<dbReference type="PANTHER" id="PTHR34981">
    <property type="entry name" value="CELL DIVISION PROTEIN ZAPA"/>
    <property type="match status" value="1"/>
</dbReference>
<dbReference type="PaxDb" id="411460-RUMTOR_01037"/>
<keyword evidence="3" id="KW-0963">Cytoplasm</keyword>
<dbReference type="InterPro" id="IPR036192">
    <property type="entry name" value="Cell_div_ZapA-like_sf"/>
</dbReference>
<dbReference type="InterPro" id="IPR007838">
    <property type="entry name" value="Cell_div_ZapA-like"/>
</dbReference>
<evidence type="ECO:0000256" key="8">
    <source>
        <dbReference type="ARBA" id="ARBA00026068"/>
    </source>
</evidence>
<evidence type="ECO:0000256" key="4">
    <source>
        <dbReference type="ARBA" id="ARBA00022618"/>
    </source>
</evidence>
<evidence type="ECO:0000256" key="5">
    <source>
        <dbReference type="ARBA" id="ARBA00023210"/>
    </source>
</evidence>
<comment type="function">
    <text evidence="7">Activator of cell division through the inhibition of FtsZ GTPase activity, therefore promoting FtsZ assembly into bundles of protofilaments necessary for the formation of the division Z ring. It is recruited early at mid-cell but it is not essential for cell division.</text>
</comment>
<proteinExistence type="predicted"/>
<dbReference type="Gene3D" id="6.10.250.790">
    <property type="match status" value="1"/>
</dbReference>
<comment type="subunit">
    <text evidence="8">Homodimer. Interacts with FtsZ.</text>
</comment>
<keyword evidence="10" id="KW-0175">Coiled coil</keyword>
<dbReference type="EMBL" id="AAVP02000003">
    <property type="protein sequence ID" value="EDK24771.1"/>
    <property type="molecule type" value="Genomic_DNA"/>
</dbReference>
<evidence type="ECO:0000256" key="1">
    <source>
        <dbReference type="ARBA" id="ARBA00004496"/>
    </source>
</evidence>
<keyword evidence="4" id="KW-0132">Cell division</keyword>
<comment type="subcellular location">
    <subcellularLocation>
        <location evidence="1">Cytoplasm</location>
    </subcellularLocation>
</comment>
<reference evidence="11 12" key="2">
    <citation type="submission" date="2007-04" db="EMBL/GenBank/DDBJ databases">
        <title>Draft genome sequence of Ruminococcus torques (ATCC 27756).</title>
        <authorList>
            <person name="Sudarsanam P."/>
            <person name="Ley R."/>
            <person name="Guruge J."/>
            <person name="Turnbaugh P.J."/>
            <person name="Mahowald M."/>
            <person name="Liep D."/>
            <person name="Gordon J."/>
        </authorList>
    </citation>
    <scope>NUCLEOTIDE SEQUENCE [LARGE SCALE GENOMIC DNA]</scope>
    <source>
        <strain evidence="11 12">ATCC 27756</strain>
    </source>
</reference>
<dbReference type="GO" id="GO:0030428">
    <property type="term" value="C:cell septum"/>
    <property type="evidence" value="ECO:0007669"/>
    <property type="project" value="TreeGrafter"/>
</dbReference>
<evidence type="ECO:0000256" key="10">
    <source>
        <dbReference type="SAM" id="Coils"/>
    </source>
</evidence>
<name>A5KLD3_9FIRM</name>
<evidence type="ECO:0000313" key="11">
    <source>
        <dbReference type="EMBL" id="EDK24771.1"/>
    </source>
</evidence>
<organism evidence="11 12">
    <name type="scientific">[Ruminococcus] torques ATCC 27756</name>
    <dbReference type="NCBI Taxonomy" id="411460"/>
    <lineage>
        <taxon>Bacteria</taxon>
        <taxon>Bacillati</taxon>
        <taxon>Bacillota</taxon>
        <taxon>Clostridia</taxon>
        <taxon>Lachnospirales</taxon>
        <taxon>Lachnospiraceae</taxon>
        <taxon>Mediterraneibacter</taxon>
    </lineage>
</organism>